<keyword evidence="2" id="KW-1185">Reference proteome</keyword>
<dbReference type="AlphaFoldDB" id="A0A5B7E8W6"/>
<accession>A0A5B7E8W6</accession>
<proteinExistence type="predicted"/>
<dbReference type="EMBL" id="VSRR010002112">
    <property type="protein sequence ID" value="MPC29656.1"/>
    <property type="molecule type" value="Genomic_DNA"/>
</dbReference>
<reference evidence="1 2" key="1">
    <citation type="submission" date="2019-05" db="EMBL/GenBank/DDBJ databases">
        <title>Another draft genome of Portunus trituberculatus and its Hox gene families provides insights of decapod evolution.</title>
        <authorList>
            <person name="Jeong J.-H."/>
            <person name="Song I."/>
            <person name="Kim S."/>
            <person name="Choi T."/>
            <person name="Kim D."/>
            <person name="Ryu S."/>
            <person name="Kim W."/>
        </authorList>
    </citation>
    <scope>NUCLEOTIDE SEQUENCE [LARGE SCALE GENOMIC DNA]</scope>
    <source>
        <tissue evidence="1">Muscle</tissue>
    </source>
</reference>
<evidence type="ECO:0000313" key="1">
    <source>
        <dbReference type="EMBL" id="MPC29656.1"/>
    </source>
</evidence>
<evidence type="ECO:0000313" key="2">
    <source>
        <dbReference type="Proteomes" id="UP000324222"/>
    </source>
</evidence>
<protein>
    <submittedName>
        <fullName evidence="1">Uncharacterized protein</fullName>
    </submittedName>
</protein>
<gene>
    <name evidence="1" type="ORF">E2C01_022900</name>
</gene>
<name>A0A5B7E8W6_PORTR</name>
<sequence length="100" mass="11315">MVVQPAAGEAVSGAVGDAVCTPHKRILIWTTFWKEQSFAWERIFFSSNLSPPHTTACNQLFSLTWHSHSFLKANREIPKKSISHVPRSARGFFCSPSIRW</sequence>
<organism evidence="1 2">
    <name type="scientific">Portunus trituberculatus</name>
    <name type="common">Swimming crab</name>
    <name type="synonym">Neptunus trituberculatus</name>
    <dbReference type="NCBI Taxonomy" id="210409"/>
    <lineage>
        <taxon>Eukaryota</taxon>
        <taxon>Metazoa</taxon>
        <taxon>Ecdysozoa</taxon>
        <taxon>Arthropoda</taxon>
        <taxon>Crustacea</taxon>
        <taxon>Multicrustacea</taxon>
        <taxon>Malacostraca</taxon>
        <taxon>Eumalacostraca</taxon>
        <taxon>Eucarida</taxon>
        <taxon>Decapoda</taxon>
        <taxon>Pleocyemata</taxon>
        <taxon>Brachyura</taxon>
        <taxon>Eubrachyura</taxon>
        <taxon>Portunoidea</taxon>
        <taxon>Portunidae</taxon>
        <taxon>Portuninae</taxon>
        <taxon>Portunus</taxon>
    </lineage>
</organism>
<dbReference type="OrthoDB" id="427096at2759"/>
<dbReference type="Proteomes" id="UP000324222">
    <property type="component" value="Unassembled WGS sequence"/>
</dbReference>
<comment type="caution">
    <text evidence="1">The sequence shown here is derived from an EMBL/GenBank/DDBJ whole genome shotgun (WGS) entry which is preliminary data.</text>
</comment>